<feature type="compositionally biased region" description="Polar residues" evidence="1">
    <location>
        <begin position="56"/>
        <end position="74"/>
    </location>
</feature>
<feature type="region of interest" description="Disordered" evidence="1">
    <location>
        <begin position="1"/>
        <end position="33"/>
    </location>
</feature>
<feature type="region of interest" description="Disordered" evidence="1">
    <location>
        <begin position="257"/>
        <end position="277"/>
    </location>
</feature>
<evidence type="ECO:0000256" key="1">
    <source>
        <dbReference type="SAM" id="MobiDB-lite"/>
    </source>
</evidence>
<dbReference type="PANTHER" id="PTHR34281">
    <property type="entry name" value="PROTEIN EARLY FLOWERING 3"/>
    <property type="match status" value="1"/>
</dbReference>
<feature type="compositionally biased region" description="Polar residues" evidence="1">
    <location>
        <begin position="257"/>
        <end position="271"/>
    </location>
</feature>
<dbReference type="OMA" id="HYQGMGV"/>
<feature type="region of interest" description="Disordered" evidence="1">
    <location>
        <begin position="56"/>
        <end position="78"/>
    </location>
</feature>
<proteinExistence type="predicted"/>
<dbReference type="Gramene" id="KOM42185">
    <property type="protein sequence ID" value="KOM42185"/>
    <property type="gene ID" value="LR48_Vigan04g238300"/>
</dbReference>
<accession>A0A0L9UH06</accession>
<dbReference type="GO" id="GO:2000028">
    <property type="term" value="P:regulation of photoperiodism, flowering"/>
    <property type="evidence" value="ECO:0007669"/>
    <property type="project" value="InterPro"/>
</dbReference>
<name>A0A0L9UH06_PHAAN</name>
<dbReference type="STRING" id="3914.A0A0L9UH06"/>
<sequence>MKRRKDDEKVMGPMFPRLHVNDTEKGGPRAPPRNKMALYEQFSIPSQRFNSGVVPLNQNISSNTAPPTSSSQGTVPERNNVFPVHLPSQKPIRPVEKCHSRQSEEANLTCSLEQRKKVYEEDFRVPVYVHSRVGQCNDKSVETFDRKKITHTGTRYFGCSVAGQSDCERVPKQFGSSHVRKDARCETDGLPQVSTSKDQPLTSVRSISTRENIDTLVRQAKVTPNQEFQDCHVSKRNRFRQDDGYLRQDCGVGSQSNDIGHSGSLVQSSRKLGNGNAATANQTNLAEAINDTGHHDTGMGSLIRGGKLNGSDNASKISSVDNLSPVNISPDDVVGIIGQKQFWKARRAISQAVSSLNIILCWRAPLYSISSHDSLSSSHWILDMFLSSFPLAWFSMSPLGQVSLHYTEGLELRRGTNQQRVFAVQVFELHRLIKVQQLIAGSPEVLLEDGTFLGKSTPEGSTRKKLSLEYVVKPWQQNLMRKDDSEKLNHKMECSAENAVGKTSLSSVKNDSHLSNYTPFSRNPQQANVAADSGMGPWCFHQSAGHQWLVPVMTPYDGLVYKPYPRPGFTETDGGGCGPSPFGGNFMNPAYGIPNSLQGVGVSPQTPPGSLAYFPPYGMTVMNATISESAVDQVNQFSSLGSHRYNGHLPGGEADHITNNQSSFNLPTPRKGAFSHVLKYQTSKDFELQGSTASSPGEMAQGLSTGQVAEGRDVLPLFPMVAAEPESIPRSLETGQPTRVIKVVPHNRISATASAARIFQSIQEERKQYDSV</sequence>
<feature type="compositionally biased region" description="Basic and acidic residues" evidence="1">
    <location>
        <begin position="1"/>
        <end position="10"/>
    </location>
</feature>
<gene>
    <name evidence="2" type="ORF">LR48_Vigan04g238300</name>
</gene>
<evidence type="ECO:0008006" key="4">
    <source>
        <dbReference type="Google" id="ProtNLM"/>
    </source>
</evidence>
<dbReference type="InterPro" id="IPR039319">
    <property type="entry name" value="ELF3-like"/>
</dbReference>
<protein>
    <recommendedName>
        <fullName evidence="4">Protein EARLY FLOWERING 3</fullName>
    </recommendedName>
</protein>
<organism evidence="2 3">
    <name type="scientific">Phaseolus angularis</name>
    <name type="common">Azuki bean</name>
    <name type="synonym">Vigna angularis</name>
    <dbReference type="NCBI Taxonomy" id="3914"/>
    <lineage>
        <taxon>Eukaryota</taxon>
        <taxon>Viridiplantae</taxon>
        <taxon>Streptophyta</taxon>
        <taxon>Embryophyta</taxon>
        <taxon>Tracheophyta</taxon>
        <taxon>Spermatophyta</taxon>
        <taxon>Magnoliopsida</taxon>
        <taxon>eudicotyledons</taxon>
        <taxon>Gunneridae</taxon>
        <taxon>Pentapetalae</taxon>
        <taxon>rosids</taxon>
        <taxon>fabids</taxon>
        <taxon>Fabales</taxon>
        <taxon>Fabaceae</taxon>
        <taxon>Papilionoideae</taxon>
        <taxon>50 kb inversion clade</taxon>
        <taxon>NPAAA clade</taxon>
        <taxon>indigoferoid/millettioid clade</taxon>
        <taxon>Phaseoleae</taxon>
        <taxon>Vigna</taxon>
    </lineage>
</organism>
<dbReference type="EMBL" id="CM003374">
    <property type="protein sequence ID" value="KOM42185.1"/>
    <property type="molecule type" value="Genomic_DNA"/>
</dbReference>
<dbReference type="PANTHER" id="PTHR34281:SF2">
    <property type="entry name" value="PROTEIN EARLY FLOWERING 3"/>
    <property type="match status" value="1"/>
</dbReference>
<evidence type="ECO:0000313" key="2">
    <source>
        <dbReference type="EMBL" id="KOM42185.1"/>
    </source>
</evidence>
<dbReference type="AlphaFoldDB" id="A0A0L9UH06"/>
<dbReference type="Proteomes" id="UP000053144">
    <property type="component" value="Chromosome 4"/>
</dbReference>
<evidence type="ECO:0000313" key="3">
    <source>
        <dbReference type="Proteomes" id="UP000053144"/>
    </source>
</evidence>
<reference evidence="3" key="1">
    <citation type="journal article" date="2015" name="Proc. Natl. Acad. Sci. U.S.A.">
        <title>Genome sequencing of adzuki bean (Vigna angularis) provides insight into high starch and low fat accumulation and domestication.</title>
        <authorList>
            <person name="Yang K."/>
            <person name="Tian Z."/>
            <person name="Chen C."/>
            <person name="Luo L."/>
            <person name="Zhao B."/>
            <person name="Wang Z."/>
            <person name="Yu L."/>
            <person name="Li Y."/>
            <person name="Sun Y."/>
            <person name="Li W."/>
            <person name="Chen Y."/>
            <person name="Li Y."/>
            <person name="Zhang Y."/>
            <person name="Ai D."/>
            <person name="Zhao J."/>
            <person name="Shang C."/>
            <person name="Ma Y."/>
            <person name="Wu B."/>
            <person name="Wang M."/>
            <person name="Gao L."/>
            <person name="Sun D."/>
            <person name="Zhang P."/>
            <person name="Guo F."/>
            <person name="Wang W."/>
            <person name="Li Y."/>
            <person name="Wang J."/>
            <person name="Varshney R.K."/>
            <person name="Wang J."/>
            <person name="Ling H.Q."/>
            <person name="Wan P."/>
        </authorList>
    </citation>
    <scope>NUCLEOTIDE SEQUENCE</scope>
    <source>
        <strain evidence="3">cv. Jingnong 6</strain>
    </source>
</reference>